<evidence type="ECO:0000259" key="3">
    <source>
        <dbReference type="PROSITE" id="PS50893"/>
    </source>
</evidence>
<evidence type="ECO:0000313" key="4">
    <source>
        <dbReference type="EMBL" id="ROR29106.1"/>
    </source>
</evidence>
<keyword evidence="2 4" id="KW-0067">ATP-binding</keyword>
<dbReference type="SUPFAM" id="SSF52540">
    <property type="entry name" value="P-loop containing nucleoside triphosphate hydrolases"/>
    <property type="match status" value="2"/>
</dbReference>
<reference evidence="4 5" key="1">
    <citation type="submission" date="2018-11" db="EMBL/GenBank/DDBJ databases">
        <title>Genomic Encyclopedia of Type Strains, Phase IV (KMG-IV): sequencing the most valuable type-strain genomes for metagenomic binning, comparative biology and taxonomic classification.</title>
        <authorList>
            <person name="Goeker M."/>
        </authorList>
    </citation>
    <scope>NUCLEOTIDE SEQUENCE [LARGE SCALE GENOMIC DNA]</scope>
    <source>
        <strain evidence="4 5">DSM 26537</strain>
    </source>
</reference>
<dbReference type="NCBIfam" id="NF000355">
    <property type="entry name" value="ribo_prot_ABC_F"/>
    <property type="match status" value="1"/>
</dbReference>
<dbReference type="GO" id="GO:0005524">
    <property type="term" value="F:ATP binding"/>
    <property type="evidence" value="ECO:0007669"/>
    <property type="project" value="UniProtKB-KW"/>
</dbReference>
<dbReference type="Pfam" id="PF00005">
    <property type="entry name" value="ABC_tran"/>
    <property type="match status" value="2"/>
</dbReference>
<dbReference type="PANTHER" id="PTHR42855">
    <property type="entry name" value="ABC TRANSPORTER ATP-BINDING SUBUNIT"/>
    <property type="match status" value="1"/>
</dbReference>
<protein>
    <submittedName>
        <fullName evidence="4">Lincosamide and streptogramin A transport system ATP-binding/permease protein</fullName>
    </submittedName>
</protein>
<dbReference type="InterPro" id="IPR051309">
    <property type="entry name" value="ABCF_ATPase"/>
</dbReference>
<dbReference type="AlphaFoldDB" id="A0A3N1XR44"/>
<name>A0A3N1XR44_9FIRM</name>
<evidence type="ECO:0000256" key="1">
    <source>
        <dbReference type="ARBA" id="ARBA00022741"/>
    </source>
</evidence>
<dbReference type="PROSITE" id="PS00211">
    <property type="entry name" value="ABC_TRANSPORTER_1"/>
    <property type="match status" value="2"/>
</dbReference>
<gene>
    <name evidence="4" type="ORF">EDD66_10341</name>
</gene>
<dbReference type="FunFam" id="3.40.50.300:FF:000011">
    <property type="entry name" value="Putative ABC transporter ATP-binding component"/>
    <property type="match status" value="1"/>
</dbReference>
<organism evidence="4 5">
    <name type="scientific">Mobilisporobacter senegalensis</name>
    <dbReference type="NCBI Taxonomy" id="1329262"/>
    <lineage>
        <taxon>Bacteria</taxon>
        <taxon>Bacillati</taxon>
        <taxon>Bacillota</taxon>
        <taxon>Clostridia</taxon>
        <taxon>Lachnospirales</taxon>
        <taxon>Lachnospiraceae</taxon>
        <taxon>Mobilisporobacter</taxon>
    </lineage>
</organism>
<feature type="domain" description="ABC transporter" evidence="3">
    <location>
        <begin position="349"/>
        <end position="531"/>
    </location>
</feature>
<dbReference type="RefSeq" id="WP_123608567.1">
    <property type="nucleotide sequence ID" value="NZ_RJVG01000003.1"/>
</dbReference>
<accession>A0A3N1XR44</accession>
<dbReference type="Gene3D" id="3.40.50.300">
    <property type="entry name" value="P-loop containing nucleotide triphosphate hydrolases"/>
    <property type="match status" value="2"/>
</dbReference>
<dbReference type="PANTHER" id="PTHR42855:SF2">
    <property type="entry name" value="DRUG RESISTANCE ABC TRANSPORTER,ATP-BINDING PROTEIN"/>
    <property type="match status" value="1"/>
</dbReference>
<evidence type="ECO:0000313" key="5">
    <source>
        <dbReference type="Proteomes" id="UP000273083"/>
    </source>
</evidence>
<dbReference type="InterPro" id="IPR003439">
    <property type="entry name" value="ABC_transporter-like_ATP-bd"/>
</dbReference>
<evidence type="ECO:0000256" key="2">
    <source>
        <dbReference type="ARBA" id="ARBA00022840"/>
    </source>
</evidence>
<keyword evidence="1" id="KW-0547">Nucleotide-binding</keyword>
<dbReference type="InterPro" id="IPR027417">
    <property type="entry name" value="P-loop_NTPase"/>
</dbReference>
<dbReference type="OrthoDB" id="9801441at2"/>
<dbReference type="InterPro" id="IPR003593">
    <property type="entry name" value="AAA+_ATPase"/>
</dbReference>
<keyword evidence="5" id="KW-1185">Reference proteome</keyword>
<dbReference type="EMBL" id="RJVG01000003">
    <property type="protein sequence ID" value="ROR29106.1"/>
    <property type="molecule type" value="Genomic_DNA"/>
</dbReference>
<dbReference type="CDD" id="cd03221">
    <property type="entry name" value="ABCF_EF-3"/>
    <property type="match status" value="2"/>
</dbReference>
<dbReference type="GO" id="GO:0016887">
    <property type="term" value="F:ATP hydrolysis activity"/>
    <property type="evidence" value="ECO:0007669"/>
    <property type="project" value="InterPro"/>
</dbReference>
<dbReference type="InterPro" id="IPR017871">
    <property type="entry name" value="ABC_transporter-like_CS"/>
</dbReference>
<sequence length="531" mass="61193">MSQIIVSDLTFSYDTSYDNIFEHVNFMIDTDWKLGFIGRNGRGKTTFLNLLLGKYEYTGNITTSVDFDYFPFEVLDEGLETIQIIKDTVAPFTRWEKEMDECLLLIEEGDSRKTLEATEKYGVIQEIYQAHDGYIIEELIEKELSTLKVDLSVLKRPFSTLSFGERTKIMLAALFLKKNNFLLIDEPTNHLDMEGREILGDYLQSKKGFILVSHDRAFLDRIIDHVLSINLTNIEVQKGNYSSWQHNKELQDHYELDKNEQLRKDIVSLQTAAKRTLGWSDKIEATKIGTHAADRGAIGHKSAKMMKRAKSIEARQLNAIEEKQGLLKNIEKADSLKLNLLTFPKDRIIEAEDISLFYEDRKIASSINFILKKGERIALKGKNGSGKSTLIKLMLGDNIKYTGRYYIAPNIKISYVSQDTSYLSGNLKDFAVQYGLDETIFKTVLRQLDFSREQFEKDIQEFSGGQKKKVLLAKSLSQPAHLFIWDEPFNFIDVLSRVQIEELILKYEPTMIFVEHDKIFSERIATKILQM</sequence>
<dbReference type="Proteomes" id="UP000273083">
    <property type="component" value="Unassembled WGS sequence"/>
</dbReference>
<dbReference type="PROSITE" id="PS50893">
    <property type="entry name" value="ABC_TRANSPORTER_2"/>
    <property type="match status" value="2"/>
</dbReference>
<proteinExistence type="predicted"/>
<dbReference type="SMART" id="SM00382">
    <property type="entry name" value="AAA"/>
    <property type="match status" value="2"/>
</dbReference>
<feature type="domain" description="ABC transporter" evidence="3">
    <location>
        <begin position="4"/>
        <end position="256"/>
    </location>
</feature>
<comment type="caution">
    <text evidence="4">The sequence shown here is derived from an EMBL/GenBank/DDBJ whole genome shotgun (WGS) entry which is preliminary data.</text>
</comment>